<dbReference type="Proteomes" id="UP000003416">
    <property type="component" value="Unassembled WGS sequence"/>
</dbReference>
<accession>F3PTX0</accession>
<dbReference type="HOGENOM" id="CLU_2969768_0_0_10"/>
<evidence type="ECO:0000259" key="1">
    <source>
        <dbReference type="Pfam" id="PF17293"/>
    </source>
</evidence>
<proteinExistence type="predicted"/>
<dbReference type="AlphaFoldDB" id="F3PTX0"/>
<dbReference type="Pfam" id="PF17293">
    <property type="entry name" value="Arm-DNA-bind_5"/>
    <property type="match status" value="1"/>
</dbReference>
<dbReference type="EMBL" id="AFBN01000040">
    <property type="protein sequence ID" value="EGF56415.1"/>
    <property type="molecule type" value="Genomic_DNA"/>
</dbReference>
<feature type="domain" description="Arm DNA-binding" evidence="1">
    <location>
        <begin position="15"/>
        <end position="54"/>
    </location>
</feature>
<dbReference type="STRING" id="763034.HMPREF9446_02190"/>
<reference evidence="2 3" key="1">
    <citation type="submission" date="2011-02" db="EMBL/GenBank/DDBJ databases">
        <authorList>
            <person name="Weinstock G."/>
            <person name="Sodergren E."/>
            <person name="Clifton S."/>
            <person name="Fulton L."/>
            <person name="Fulton B."/>
            <person name="Courtney L."/>
            <person name="Fronick C."/>
            <person name="Harrison M."/>
            <person name="Strong C."/>
            <person name="Farmer C."/>
            <person name="Delahaunty K."/>
            <person name="Markovic C."/>
            <person name="Hall O."/>
            <person name="Minx P."/>
            <person name="Tomlinson C."/>
            <person name="Mitreva M."/>
            <person name="Hou S."/>
            <person name="Chen J."/>
            <person name="Wollam A."/>
            <person name="Pepin K.H."/>
            <person name="Johnson M."/>
            <person name="Bhonagiri V."/>
            <person name="Zhang X."/>
            <person name="Suruliraj S."/>
            <person name="Warren W."/>
            <person name="Chinwalla A."/>
            <person name="Mardis E.R."/>
            <person name="Wilson R.K."/>
        </authorList>
    </citation>
    <scope>NUCLEOTIDE SEQUENCE [LARGE SCALE GENOMIC DNA]</scope>
    <source>
        <strain evidence="2 3">YIT 12057</strain>
    </source>
</reference>
<protein>
    <recommendedName>
        <fullName evidence="1">Arm DNA-binding domain-containing protein</fullName>
    </recommendedName>
</protein>
<gene>
    <name evidence="2" type="ORF">HMPREF9446_02190</name>
</gene>
<name>F3PTX0_9BACE</name>
<comment type="caution">
    <text evidence="2">The sequence shown here is derived from an EMBL/GenBank/DDBJ whole genome shotgun (WGS) entry which is preliminary data.</text>
</comment>
<organism evidence="2 3">
    <name type="scientific">Bacteroides fluxus YIT 12057</name>
    <dbReference type="NCBI Taxonomy" id="763034"/>
    <lineage>
        <taxon>Bacteria</taxon>
        <taxon>Pseudomonadati</taxon>
        <taxon>Bacteroidota</taxon>
        <taxon>Bacteroidia</taxon>
        <taxon>Bacteroidales</taxon>
        <taxon>Bacteroidaceae</taxon>
        <taxon>Bacteroides</taxon>
    </lineage>
</organism>
<dbReference type="InterPro" id="IPR035386">
    <property type="entry name" value="Arm-DNA-bind_5"/>
</dbReference>
<evidence type="ECO:0000313" key="2">
    <source>
        <dbReference type="EMBL" id="EGF56415.1"/>
    </source>
</evidence>
<dbReference type="eggNOG" id="COG4974">
    <property type="taxonomic scope" value="Bacteria"/>
</dbReference>
<sequence length="58" mass="6795">MYNFSKDGIVVSTVLDARTANKEGKYPVKIKVYYQRKPTYYSIGICMTKEEWNKLPDL</sequence>
<evidence type="ECO:0000313" key="3">
    <source>
        <dbReference type="Proteomes" id="UP000003416"/>
    </source>
</evidence>
<keyword evidence="3" id="KW-1185">Reference proteome</keyword>